<proteinExistence type="predicted"/>
<sequence length="80" mass="8147">METTQLISSYSRMLGSAPVCGEEATATTAPETAAIRHPAGATSGAPIAAVNVWASSKNGGSLPHRHIGSFEATTNSHQPT</sequence>
<feature type="compositionally biased region" description="Polar residues" evidence="1">
    <location>
        <begin position="71"/>
        <end position="80"/>
    </location>
</feature>
<evidence type="ECO:0000313" key="2">
    <source>
        <dbReference type="EMBL" id="CAB3262304.1"/>
    </source>
</evidence>
<reference evidence="2 3" key="1">
    <citation type="submission" date="2020-04" db="EMBL/GenBank/DDBJ databases">
        <authorList>
            <person name="Wallbank WR R."/>
            <person name="Pardo Diaz C."/>
            <person name="Kozak K."/>
            <person name="Martin S."/>
            <person name="Jiggins C."/>
            <person name="Moest M."/>
            <person name="Warren A I."/>
            <person name="Byers J.R.P. K."/>
            <person name="Montejo-Kovacevich G."/>
            <person name="Yen C E."/>
        </authorList>
    </citation>
    <scope>NUCLEOTIDE SEQUENCE [LARGE SCALE GENOMIC DNA]</scope>
</reference>
<comment type="caution">
    <text evidence="2">The sequence shown here is derived from an EMBL/GenBank/DDBJ whole genome shotgun (WGS) entry which is preliminary data.</text>
</comment>
<dbReference type="Proteomes" id="UP000494106">
    <property type="component" value="Unassembled WGS sequence"/>
</dbReference>
<name>A0A8S1BTH4_ARCPL</name>
<protein>
    <submittedName>
        <fullName evidence="2">Uncharacterized protein</fullName>
    </submittedName>
</protein>
<feature type="region of interest" description="Disordered" evidence="1">
    <location>
        <begin position="60"/>
        <end position="80"/>
    </location>
</feature>
<keyword evidence="3" id="KW-1185">Reference proteome</keyword>
<accession>A0A8S1BTH4</accession>
<gene>
    <name evidence="2" type="ORF">APLA_LOCUS18301</name>
</gene>
<organism evidence="2 3">
    <name type="scientific">Arctia plantaginis</name>
    <name type="common">Wood tiger moth</name>
    <name type="synonym">Phalaena plantaginis</name>
    <dbReference type="NCBI Taxonomy" id="874455"/>
    <lineage>
        <taxon>Eukaryota</taxon>
        <taxon>Metazoa</taxon>
        <taxon>Ecdysozoa</taxon>
        <taxon>Arthropoda</taxon>
        <taxon>Hexapoda</taxon>
        <taxon>Insecta</taxon>
        <taxon>Pterygota</taxon>
        <taxon>Neoptera</taxon>
        <taxon>Endopterygota</taxon>
        <taxon>Lepidoptera</taxon>
        <taxon>Glossata</taxon>
        <taxon>Ditrysia</taxon>
        <taxon>Noctuoidea</taxon>
        <taxon>Erebidae</taxon>
        <taxon>Arctiinae</taxon>
        <taxon>Arctia</taxon>
    </lineage>
</organism>
<dbReference type="EMBL" id="CADEBC010000953">
    <property type="protein sequence ID" value="CAB3262304.1"/>
    <property type="molecule type" value="Genomic_DNA"/>
</dbReference>
<evidence type="ECO:0000256" key="1">
    <source>
        <dbReference type="SAM" id="MobiDB-lite"/>
    </source>
</evidence>
<dbReference type="AlphaFoldDB" id="A0A8S1BTH4"/>
<evidence type="ECO:0000313" key="3">
    <source>
        <dbReference type="Proteomes" id="UP000494106"/>
    </source>
</evidence>